<dbReference type="Gene3D" id="3.40.920.10">
    <property type="entry name" value="Pyruvate-ferredoxin oxidoreductase, PFOR, domain III"/>
    <property type="match status" value="1"/>
</dbReference>
<dbReference type="InterPro" id="IPR019752">
    <property type="entry name" value="Pyrv/ketoisovalerate_OxRed_cat"/>
</dbReference>
<reference evidence="3" key="1">
    <citation type="submission" date="2021-08" db="EMBL/GenBank/DDBJ databases">
        <title>Comparative analyses of Brucepasteria parasyntrophica and Teretinema zuelzerae.</title>
        <authorList>
            <person name="Song Y."/>
            <person name="Brune A."/>
        </authorList>
    </citation>
    <scope>NUCLEOTIDE SEQUENCE</scope>
    <source>
        <strain evidence="3">DSM 1903</strain>
    </source>
</reference>
<keyword evidence="1" id="KW-0560">Oxidoreductase</keyword>
<dbReference type="InterPro" id="IPR002869">
    <property type="entry name" value="Pyrv_flavodox_OxRed_cen"/>
</dbReference>
<comment type="caution">
    <text evidence="3">The sequence shown here is derived from an EMBL/GenBank/DDBJ whole genome shotgun (WGS) entry which is preliminary data.</text>
</comment>
<proteinExistence type="predicted"/>
<dbReference type="SUPFAM" id="SSF53323">
    <property type="entry name" value="Pyruvate-ferredoxin oxidoreductase, PFOR, domain III"/>
    <property type="match status" value="1"/>
</dbReference>
<evidence type="ECO:0000256" key="1">
    <source>
        <dbReference type="ARBA" id="ARBA00023002"/>
    </source>
</evidence>
<dbReference type="RefSeq" id="WP_230756735.1">
    <property type="nucleotide sequence ID" value="NZ_JAINWA010000003.1"/>
</dbReference>
<sequence length="188" mass="19867">MTYDIILAGVGGQGVLSIATIIARAAMIDGLTVRQSEVHGMSQRGGGVQAHMRIADGPISSDLIPTGGADMILAMEPMESLRYLSWLKPEGILVTAAEPFVNIPDYPEVETLYAAIRTLKRSRIVAAEALAREAGNLKSVNMVLIGAASSSLPVSEKALAQSVHDTFAKKDPKLVDINMKALALGEKA</sequence>
<evidence type="ECO:0000259" key="2">
    <source>
        <dbReference type="Pfam" id="PF01558"/>
    </source>
</evidence>
<dbReference type="GO" id="GO:0016903">
    <property type="term" value="F:oxidoreductase activity, acting on the aldehyde or oxo group of donors"/>
    <property type="evidence" value="ECO:0007669"/>
    <property type="project" value="InterPro"/>
</dbReference>
<dbReference type="Proteomes" id="UP001198163">
    <property type="component" value="Unassembled WGS sequence"/>
</dbReference>
<keyword evidence="4" id="KW-1185">Reference proteome</keyword>
<evidence type="ECO:0000313" key="3">
    <source>
        <dbReference type="EMBL" id="MCD1655485.1"/>
    </source>
</evidence>
<feature type="domain" description="Pyruvate/ketoisovalerate oxidoreductase catalytic" evidence="2">
    <location>
        <begin position="11"/>
        <end position="185"/>
    </location>
</feature>
<name>A0AAE3EJL6_9SPIR</name>
<dbReference type="InterPro" id="IPR052198">
    <property type="entry name" value="IorB_Oxidoreductase"/>
</dbReference>
<organism evidence="3 4">
    <name type="scientific">Teretinema zuelzerae</name>
    <dbReference type="NCBI Taxonomy" id="156"/>
    <lineage>
        <taxon>Bacteria</taxon>
        <taxon>Pseudomonadati</taxon>
        <taxon>Spirochaetota</taxon>
        <taxon>Spirochaetia</taxon>
        <taxon>Spirochaetales</taxon>
        <taxon>Treponemataceae</taxon>
        <taxon>Teretinema</taxon>
    </lineage>
</organism>
<dbReference type="NCBIfam" id="NF005324">
    <property type="entry name" value="PRK06853.1-4"/>
    <property type="match status" value="1"/>
</dbReference>
<dbReference type="PANTHER" id="PTHR43854:SF1">
    <property type="entry name" value="INDOLEPYRUVATE OXIDOREDUCTASE SUBUNIT IORB"/>
    <property type="match status" value="1"/>
</dbReference>
<dbReference type="EMBL" id="JAINWA010000003">
    <property type="protein sequence ID" value="MCD1655485.1"/>
    <property type="molecule type" value="Genomic_DNA"/>
</dbReference>
<dbReference type="AlphaFoldDB" id="A0AAE3EJL6"/>
<dbReference type="PANTHER" id="PTHR43854">
    <property type="entry name" value="INDOLEPYRUVATE OXIDOREDUCTASE SUBUNIT IORB"/>
    <property type="match status" value="1"/>
</dbReference>
<protein>
    <submittedName>
        <fullName evidence="3">Indolepyruvate oxidoreductase subunit beta</fullName>
    </submittedName>
</protein>
<gene>
    <name evidence="3" type="ORF">K7J14_12345</name>
</gene>
<evidence type="ECO:0000313" key="4">
    <source>
        <dbReference type="Proteomes" id="UP001198163"/>
    </source>
</evidence>
<accession>A0AAE3EJL6</accession>
<dbReference type="Pfam" id="PF01558">
    <property type="entry name" value="POR"/>
    <property type="match status" value="1"/>
</dbReference>